<dbReference type="InterPro" id="IPR002059">
    <property type="entry name" value="CSP_DNA-bd"/>
</dbReference>
<evidence type="ECO:0000259" key="1">
    <source>
        <dbReference type="PROSITE" id="PS51857"/>
    </source>
</evidence>
<dbReference type="Proteomes" id="UP000183015">
    <property type="component" value="Unassembled WGS sequence"/>
</dbReference>
<sequence length="118" mass="12685">MLGREALRVLPGTDPQVPSNARVGYRSGAGVELRPCVGVWYDAEKGFGWITVDANQVLTNEGTDLFVHHTALSGQRLESGQRVEFTINDGPKGIQAGTVCTDSYRLATTRARAEGHAS</sequence>
<dbReference type="SUPFAM" id="SSF50249">
    <property type="entry name" value="Nucleic acid-binding proteins"/>
    <property type="match status" value="1"/>
</dbReference>
<gene>
    <name evidence="2" type="ORF">SAMN05414137_107319</name>
</gene>
<name>A0A1H7PCA4_STRJI</name>
<dbReference type="eggNOG" id="COG1278">
    <property type="taxonomic scope" value="Bacteria"/>
</dbReference>
<dbReference type="Pfam" id="PF00313">
    <property type="entry name" value="CSD"/>
    <property type="match status" value="1"/>
</dbReference>
<protein>
    <submittedName>
        <fullName evidence="2">Cold shock protein, CspA family</fullName>
    </submittedName>
</protein>
<dbReference type="Gene3D" id="2.40.50.140">
    <property type="entry name" value="Nucleic acid-binding proteins"/>
    <property type="match status" value="1"/>
</dbReference>
<dbReference type="PRINTS" id="PR00050">
    <property type="entry name" value="COLDSHOCK"/>
</dbReference>
<dbReference type="InterPro" id="IPR011129">
    <property type="entry name" value="CSD"/>
</dbReference>
<feature type="domain" description="CSD" evidence="1">
    <location>
        <begin position="33"/>
        <end position="101"/>
    </location>
</feature>
<dbReference type="GO" id="GO:0003676">
    <property type="term" value="F:nucleic acid binding"/>
    <property type="evidence" value="ECO:0007669"/>
    <property type="project" value="InterPro"/>
</dbReference>
<dbReference type="PROSITE" id="PS51857">
    <property type="entry name" value="CSD_2"/>
    <property type="match status" value="1"/>
</dbReference>
<proteinExistence type="predicted"/>
<organism evidence="2 3">
    <name type="scientific">Streptacidiphilus jiangxiensis</name>
    <dbReference type="NCBI Taxonomy" id="235985"/>
    <lineage>
        <taxon>Bacteria</taxon>
        <taxon>Bacillati</taxon>
        <taxon>Actinomycetota</taxon>
        <taxon>Actinomycetes</taxon>
        <taxon>Kitasatosporales</taxon>
        <taxon>Streptomycetaceae</taxon>
        <taxon>Streptacidiphilus</taxon>
    </lineage>
</organism>
<dbReference type="EMBL" id="FOAZ01000007">
    <property type="protein sequence ID" value="SEL33383.1"/>
    <property type="molecule type" value="Genomic_DNA"/>
</dbReference>
<evidence type="ECO:0000313" key="3">
    <source>
        <dbReference type="Proteomes" id="UP000183015"/>
    </source>
</evidence>
<evidence type="ECO:0000313" key="2">
    <source>
        <dbReference type="EMBL" id="SEL33383.1"/>
    </source>
</evidence>
<keyword evidence="3" id="KW-1185">Reference proteome</keyword>
<dbReference type="OrthoDB" id="9810590at2"/>
<dbReference type="InterPro" id="IPR012340">
    <property type="entry name" value="NA-bd_OB-fold"/>
</dbReference>
<dbReference type="STRING" id="235985.SAMN05414137_107319"/>
<dbReference type="SMART" id="SM00357">
    <property type="entry name" value="CSP"/>
    <property type="match status" value="1"/>
</dbReference>
<dbReference type="AlphaFoldDB" id="A0A1H7PCA4"/>
<accession>A0A1H7PCA4</accession>
<reference evidence="3" key="1">
    <citation type="submission" date="2016-10" db="EMBL/GenBank/DDBJ databases">
        <authorList>
            <person name="Varghese N."/>
        </authorList>
    </citation>
    <scope>NUCLEOTIDE SEQUENCE [LARGE SCALE GENOMIC DNA]</scope>
    <source>
        <strain evidence="3">DSM 45096 / BCRC 16803 / CGMCC 4.1857 / CIP 109030 / JCM 12277 / KCTC 19219 / NBRC 100920 / 33214</strain>
    </source>
</reference>